<dbReference type="SUPFAM" id="SSF51735">
    <property type="entry name" value="NAD(P)-binding Rossmann-fold domains"/>
    <property type="match status" value="1"/>
</dbReference>
<evidence type="ECO:0000259" key="1">
    <source>
        <dbReference type="Pfam" id="PF03446"/>
    </source>
</evidence>
<sequence>MKRIGLIHPGAMGASIGAAARSNQHTVLWASDGRSQDTAERAVRANLEDIGSVPALVGASGIILSVCPPSAAGDVAREVLELGFTGLYVECNAISPDRTRAIQQIVESAGAEYVDGGIVGGPAWTQEAGTNLYLSGPRAQDVADCFAGSPLGTPVVSERIGAASAVKMGYAAYTKGTTALLTAILGMVEKEGVRTNLASQWGDDFTAQTYRRVRVNTAKAWRFEGEMYEIADTFRGAGLPGDFHQGAAQIFKRLAGFKDHSEPPSIEAVLDMLLNGECPLKPPWVEPVRRQTQA</sequence>
<dbReference type="Gene3D" id="1.10.1040.10">
    <property type="entry name" value="N-(1-d-carboxylethyl)-l-norvaline Dehydrogenase, domain 2"/>
    <property type="match status" value="1"/>
</dbReference>
<dbReference type="PATRIC" id="fig|1429439.4.peg.4541"/>
<dbReference type="EMBL" id="AZHX01001124">
    <property type="protein sequence ID" value="ETX04785.1"/>
    <property type="molecule type" value="Genomic_DNA"/>
</dbReference>
<reference evidence="3 4" key="1">
    <citation type="journal article" date="2014" name="Nature">
        <title>An environmental bacterial taxon with a large and distinct metabolic repertoire.</title>
        <authorList>
            <person name="Wilson M.C."/>
            <person name="Mori T."/>
            <person name="Ruckert C."/>
            <person name="Uria A.R."/>
            <person name="Helf M.J."/>
            <person name="Takada K."/>
            <person name="Gernert C."/>
            <person name="Steffens U.A."/>
            <person name="Heycke N."/>
            <person name="Schmitt S."/>
            <person name="Rinke C."/>
            <person name="Helfrich E.J."/>
            <person name="Brachmann A.O."/>
            <person name="Gurgui C."/>
            <person name="Wakimoto T."/>
            <person name="Kracht M."/>
            <person name="Crusemann M."/>
            <person name="Hentschel U."/>
            <person name="Abe I."/>
            <person name="Matsunaga S."/>
            <person name="Kalinowski J."/>
            <person name="Takeyama H."/>
            <person name="Piel J."/>
        </authorList>
    </citation>
    <scope>NUCLEOTIDE SEQUENCE [LARGE SCALE GENOMIC DNA]</scope>
    <source>
        <strain evidence="4">TSY2</strain>
    </source>
</reference>
<protein>
    <recommendedName>
        <fullName evidence="5">Phosphogluconate dehydrogenase NAD-binding putative C-terminal domain-containing protein</fullName>
    </recommendedName>
</protein>
<evidence type="ECO:0000313" key="4">
    <source>
        <dbReference type="Proteomes" id="UP000019140"/>
    </source>
</evidence>
<dbReference type="Proteomes" id="UP000019140">
    <property type="component" value="Unassembled WGS sequence"/>
</dbReference>
<dbReference type="Pfam" id="PF09130">
    <property type="entry name" value="DUF1932"/>
    <property type="match status" value="1"/>
</dbReference>
<dbReference type="Gene3D" id="3.40.50.720">
    <property type="entry name" value="NAD(P)-binding Rossmann-like Domain"/>
    <property type="match status" value="1"/>
</dbReference>
<evidence type="ECO:0000259" key="2">
    <source>
        <dbReference type="Pfam" id="PF09130"/>
    </source>
</evidence>
<feature type="domain" description="6-phosphogluconate dehydrogenase NADP-binding" evidence="1">
    <location>
        <begin position="4"/>
        <end position="138"/>
    </location>
</feature>
<dbReference type="AlphaFoldDB" id="W4M3P0"/>
<dbReference type="InterPro" id="IPR036291">
    <property type="entry name" value="NAD(P)-bd_dom_sf"/>
</dbReference>
<feature type="domain" description="Phosphogluconate dehydrogenase NAD-binding putative C-terminal" evidence="2">
    <location>
        <begin position="193"/>
        <end position="254"/>
    </location>
</feature>
<dbReference type="Pfam" id="PF03446">
    <property type="entry name" value="NAD_binding_2"/>
    <property type="match status" value="1"/>
</dbReference>
<dbReference type="GO" id="GO:0050661">
    <property type="term" value="F:NADP binding"/>
    <property type="evidence" value="ECO:0007669"/>
    <property type="project" value="InterPro"/>
</dbReference>
<proteinExistence type="predicted"/>
<comment type="caution">
    <text evidence="3">The sequence shown here is derived from an EMBL/GenBank/DDBJ whole genome shotgun (WGS) entry which is preliminary data.</text>
</comment>
<dbReference type="InterPro" id="IPR015814">
    <property type="entry name" value="Pgluconate_DH_NAD-bd_C"/>
</dbReference>
<dbReference type="InterPro" id="IPR006115">
    <property type="entry name" value="6PGDH_NADP-bd"/>
</dbReference>
<dbReference type="InterPro" id="IPR008927">
    <property type="entry name" value="6-PGluconate_DH-like_C_sf"/>
</dbReference>
<gene>
    <name evidence="3" type="ORF">ETSY2_26810</name>
</gene>
<dbReference type="SUPFAM" id="SSF48179">
    <property type="entry name" value="6-phosphogluconate dehydrogenase C-terminal domain-like"/>
    <property type="match status" value="1"/>
</dbReference>
<evidence type="ECO:0000313" key="3">
    <source>
        <dbReference type="EMBL" id="ETX04785.1"/>
    </source>
</evidence>
<accession>W4M3P0</accession>
<keyword evidence="4" id="KW-1185">Reference proteome</keyword>
<organism evidence="3 4">
    <name type="scientific">Candidatus Entotheonella gemina</name>
    <dbReference type="NCBI Taxonomy" id="1429439"/>
    <lineage>
        <taxon>Bacteria</taxon>
        <taxon>Pseudomonadati</taxon>
        <taxon>Nitrospinota/Tectimicrobiota group</taxon>
        <taxon>Candidatus Tectimicrobiota</taxon>
        <taxon>Candidatus Entotheonellia</taxon>
        <taxon>Candidatus Entotheonellales</taxon>
        <taxon>Candidatus Entotheonellaceae</taxon>
        <taxon>Candidatus Entotheonella</taxon>
    </lineage>
</organism>
<dbReference type="InterPro" id="IPR013328">
    <property type="entry name" value="6PGD_dom2"/>
</dbReference>
<dbReference type="HOGENOM" id="CLU_052530_0_0_7"/>
<evidence type="ECO:0008006" key="5">
    <source>
        <dbReference type="Google" id="ProtNLM"/>
    </source>
</evidence>
<name>W4M3P0_9BACT</name>